<proteinExistence type="inferred from homology"/>
<gene>
    <name evidence="13" type="primary">SHROOM1</name>
</gene>
<dbReference type="GO" id="GO:0005912">
    <property type="term" value="C:adherens junction"/>
    <property type="evidence" value="ECO:0007669"/>
    <property type="project" value="TreeGrafter"/>
</dbReference>
<feature type="region of interest" description="Disordered" evidence="9">
    <location>
        <begin position="22"/>
        <end position="119"/>
    </location>
</feature>
<evidence type="ECO:0000259" key="11">
    <source>
        <dbReference type="PROSITE" id="PS51307"/>
    </source>
</evidence>
<evidence type="ECO:0000256" key="6">
    <source>
        <dbReference type="ARBA" id="ARBA00023212"/>
    </source>
</evidence>
<feature type="compositionally biased region" description="Basic and acidic residues" evidence="9">
    <location>
        <begin position="319"/>
        <end position="331"/>
    </location>
</feature>
<evidence type="ECO:0000256" key="9">
    <source>
        <dbReference type="SAM" id="MobiDB-lite"/>
    </source>
</evidence>
<dbReference type="PANTHER" id="PTHR15012">
    <property type="entry name" value="APICAL PROTEIN/SHROOM-RELATED"/>
    <property type="match status" value="1"/>
</dbReference>
<keyword evidence="8" id="KW-0175">Coiled coil</keyword>
<evidence type="ECO:0000256" key="8">
    <source>
        <dbReference type="SAM" id="Coils"/>
    </source>
</evidence>
<evidence type="ECO:0000313" key="13">
    <source>
        <dbReference type="RefSeq" id="XP_028383797.2"/>
    </source>
</evidence>
<dbReference type="GeneID" id="114509596"/>
<dbReference type="PROSITE" id="PS51307">
    <property type="entry name" value="ASD2"/>
    <property type="match status" value="1"/>
</dbReference>
<accession>A0A6J2MUG4</accession>
<dbReference type="InParanoid" id="A0A6J2MUG4"/>
<dbReference type="GO" id="GO:0051015">
    <property type="term" value="F:actin filament binding"/>
    <property type="evidence" value="ECO:0007669"/>
    <property type="project" value="InterPro"/>
</dbReference>
<dbReference type="Pfam" id="PF08687">
    <property type="entry name" value="ASD2"/>
    <property type="match status" value="1"/>
</dbReference>
<keyword evidence="5 7" id="KW-0009">Actin-binding</keyword>
<keyword evidence="4" id="KW-0493">Microtubule</keyword>
<feature type="region of interest" description="Disordered" evidence="9">
    <location>
        <begin position="983"/>
        <end position="1013"/>
    </location>
</feature>
<name>A0A6J2MUG4_9CHIR</name>
<dbReference type="GO" id="GO:0000902">
    <property type="term" value="P:cell morphogenesis"/>
    <property type="evidence" value="ECO:0007669"/>
    <property type="project" value="TreeGrafter"/>
</dbReference>
<feature type="compositionally biased region" description="Low complexity" evidence="9">
    <location>
        <begin position="665"/>
        <end position="680"/>
    </location>
</feature>
<dbReference type="InterPro" id="IPR027685">
    <property type="entry name" value="Shroom_fam"/>
</dbReference>
<dbReference type="Proteomes" id="UP000504628">
    <property type="component" value="Chromosome 13"/>
</dbReference>
<evidence type="ECO:0000256" key="3">
    <source>
        <dbReference type="ARBA" id="ARBA00022490"/>
    </source>
</evidence>
<dbReference type="GO" id="GO:0043296">
    <property type="term" value="C:apical junction complex"/>
    <property type="evidence" value="ECO:0007669"/>
    <property type="project" value="TreeGrafter"/>
</dbReference>
<evidence type="ECO:0000256" key="2">
    <source>
        <dbReference type="ARBA" id="ARBA00006469"/>
    </source>
</evidence>
<evidence type="ECO:0000256" key="1">
    <source>
        <dbReference type="ARBA" id="ARBA00004245"/>
    </source>
</evidence>
<keyword evidence="12" id="KW-1185">Reference proteome</keyword>
<feature type="compositionally biased region" description="Low complexity" evidence="9">
    <location>
        <begin position="240"/>
        <end position="265"/>
    </location>
</feature>
<dbReference type="RefSeq" id="XP_028383797.2">
    <property type="nucleotide sequence ID" value="XM_028527996.2"/>
</dbReference>
<dbReference type="GO" id="GO:0030864">
    <property type="term" value="C:cortical actin cytoskeleton"/>
    <property type="evidence" value="ECO:0007669"/>
    <property type="project" value="TreeGrafter"/>
</dbReference>
<dbReference type="PROSITE" id="PS51306">
    <property type="entry name" value="ASD1"/>
    <property type="match status" value="1"/>
</dbReference>
<dbReference type="GO" id="GO:0016324">
    <property type="term" value="C:apical plasma membrane"/>
    <property type="evidence" value="ECO:0007669"/>
    <property type="project" value="TreeGrafter"/>
</dbReference>
<evidence type="ECO:0000313" key="12">
    <source>
        <dbReference type="Proteomes" id="UP000504628"/>
    </source>
</evidence>
<dbReference type="FunCoup" id="A0A6J2MUG4">
    <property type="interactions" value="28"/>
</dbReference>
<dbReference type="KEGG" id="pdic:114509596"/>
<evidence type="ECO:0000256" key="4">
    <source>
        <dbReference type="ARBA" id="ARBA00022701"/>
    </source>
</evidence>
<protein>
    <submittedName>
        <fullName evidence="13">LOW QUALITY PROTEIN: protein Shroom1</fullName>
    </submittedName>
</protein>
<dbReference type="Pfam" id="PF08688">
    <property type="entry name" value="ASD1"/>
    <property type="match status" value="1"/>
</dbReference>
<reference evidence="13" key="1">
    <citation type="submission" date="2025-08" db="UniProtKB">
        <authorList>
            <consortium name="RefSeq"/>
        </authorList>
    </citation>
    <scope>IDENTIFICATION</scope>
    <source>
        <tissue evidence="13">Muscle</tissue>
    </source>
</reference>
<evidence type="ECO:0000256" key="7">
    <source>
        <dbReference type="PROSITE-ProRule" id="PRU00637"/>
    </source>
</evidence>
<dbReference type="CTD" id="134549"/>
<dbReference type="InterPro" id="IPR014799">
    <property type="entry name" value="ASD2_dom"/>
</dbReference>
<feature type="domain" description="ASD2" evidence="11">
    <location>
        <begin position="709"/>
        <end position="986"/>
    </location>
</feature>
<feature type="compositionally biased region" description="Basic and acidic residues" evidence="9">
    <location>
        <begin position="42"/>
        <end position="52"/>
    </location>
</feature>
<comment type="similarity">
    <text evidence="2">Belongs to the shroom family.</text>
</comment>
<feature type="region of interest" description="Disordered" evidence="9">
    <location>
        <begin position="293"/>
        <end position="384"/>
    </location>
</feature>
<dbReference type="GO" id="GO:0051017">
    <property type="term" value="P:actin filament bundle assembly"/>
    <property type="evidence" value="ECO:0007669"/>
    <property type="project" value="TreeGrafter"/>
</dbReference>
<organism evidence="12 13">
    <name type="scientific">Phyllostomus discolor</name>
    <name type="common">pale spear-nosed bat</name>
    <dbReference type="NCBI Taxonomy" id="89673"/>
    <lineage>
        <taxon>Eukaryota</taxon>
        <taxon>Metazoa</taxon>
        <taxon>Chordata</taxon>
        <taxon>Craniata</taxon>
        <taxon>Vertebrata</taxon>
        <taxon>Euteleostomi</taxon>
        <taxon>Mammalia</taxon>
        <taxon>Eutheria</taxon>
        <taxon>Laurasiatheria</taxon>
        <taxon>Chiroptera</taxon>
        <taxon>Yangochiroptera</taxon>
        <taxon>Phyllostomidae</taxon>
        <taxon>Phyllostominae</taxon>
        <taxon>Phyllostomus</taxon>
    </lineage>
</organism>
<feature type="region of interest" description="Disordered" evidence="9">
    <location>
        <begin position="240"/>
        <end position="273"/>
    </location>
</feature>
<dbReference type="Gene3D" id="6.10.250.3120">
    <property type="match status" value="1"/>
</dbReference>
<dbReference type="InterPro" id="IPR014800">
    <property type="entry name" value="ASD1_dom"/>
</dbReference>
<evidence type="ECO:0000259" key="10">
    <source>
        <dbReference type="PROSITE" id="PS51306"/>
    </source>
</evidence>
<keyword evidence="6" id="KW-0206">Cytoskeleton</keyword>
<dbReference type="PANTHER" id="PTHR15012:SF37">
    <property type="entry name" value="PROTEIN SHROOM1"/>
    <property type="match status" value="1"/>
</dbReference>
<feature type="region of interest" description="Disordered" evidence="9">
    <location>
        <begin position="661"/>
        <end position="703"/>
    </location>
</feature>
<sequence length="1013" mass="107865">MSPRGRRRPEAPLGLELRIRVPAAHDCAAPPAPVPSPPRRRTQQERRRKEPACGHAPSQRPLDPDPRQHRVTLPPPAVAGPAPFSSLACPDSKSLKRQAGYRRVRRSPARGLSSGSPRWDWEERITVISKRSGPLFVRERSHGEANKAPGSGQGPEELACPALTRTAMEALGPGRDRASSASSTHSLDLRRLSVRADSAYGSFSAASGGAEPRTPSPGGDLLPYLDWDYVRLVWGGPAPARPAAALHASPQPRPAAAARSGPCSPQVQGAPGALSRQATPLLFALAAEAEAAARAAEPPSPPASRAAYRQRLQGAQRRVLRETSFQRKELRMSLPARLRPVAPARPPTAHSRSASLGHPGGEGEPARSGVLVPGTAGRGRLANQKQKWCFSEPGKLDSVGRGAGMTSGYSGGACSSFGQVGPEPQELQHRALAEFEGLQIRWPPRGTGDPETGSLKLDNAYRPARRSQSASGEALGPWGGPGGAVPIIQAVPQGAEPPRPLFQARHPRFPTQKEAATVACPAAGPQSSPTDCQHRVPETGTASVRLPSLPDDEVFLEEAPPVRTRSPLDSSVRPGLPASVHASDLPCGAGLSQRPHRATVPLEHPFRESPETAGADARWQGVNGCVGVSRPTCCSPTGTANGDIPTTDCIGLLMTDFPAAAESNPLQPLPGDALGPPGDDTQGPRDDEALAWGTGQPGSQLTWPSPRLEELVQELARLDPSLSDTLTSYPSPEPPLDLLEGLIPLAEVWAAMRPACGKTGEEAAGTSEPGCTQLLPTSQEETRFESPTTHTMPDQPCGRGLPEPNSSIQAKKVELADLLQKALQNLQAEQEQLQGAAQTWARRRAALEASVGKACAPRDLERFSRFMADLERVLGLLLLLGSRLARVHRALARTGADIDPDEQASLLQRLRLLQRQQEDAGELKEHVARRERALREVLVQALPAGDLRAYCALLASKAAVLAQQRSLDERVRLLQDQLDAVRSSLAHRPSSPRLASPPGTQPPHKPPFPALLI</sequence>
<feature type="compositionally biased region" description="Pro residues" evidence="9">
    <location>
        <begin position="999"/>
        <end position="1013"/>
    </location>
</feature>
<feature type="coiled-coil region" evidence="8">
    <location>
        <begin position="812"/>
        <end position="843"/>
    </location>
</feature>
<dbReference type="GO" id="GO:0005874">
    <property type="term" value="C:microtubule"/>
    <property type="evidence" value="ECO:0007669"/>
    <property type="project" value="UniProtKB-KW"/>
</dbReference>
<feature type="compositionally biased region" description="Basic residues" evidence="9">
    <location>
        <begin position="95"/>
        <end position="108"/>
    </location>
</feature>
<evidence type="ECO:0000256" key="5">
    <source>
        <dbReference type="ARBA" id="ARBA00023203"/>
    </source>
</evidence>
<feature type="compositionally biased region" description="Low complexity" evidence="9">
    <location>
        <begin position="293"/>
        <end position="307"/>
    </location>
</feature>
<dbReference type="OrthoDB" id="10063560at2759"/>
<keyword evidence="3" id="KW-0963">Cytoplasm</keyword>
<feature type="domain" description="ASD1" evidence="10">
    <location>
        <begin position="312"/>
        <end position="400"/>
    </location>
</feature>
<comment type="subcellular location">
    <subcellularLocation>
        <location evidence="1">Cytoplasm</location>
        <location evidence="1">Cytoskeleton</location>
    </subcellularLocation>
</comment>
<dbReference type="AlphaFoldDB" id="A0A6J2MUG4"/>